<dbReference type="Gene3D" id="6.10.250.3440">
    <property type="match status" value="1"/>
</dbReference>
<evidence type="ECO:0000313" key="2">
    <source>
        <dbReference type="EMBL" id="WVN91029.1"/>
    </source>
</evidence>
<sequence length="202" mass="23043">MFFFLRPLALSARPILRRGYAASAGGNPHLTHPTDSRSQQLREMLYPSDSYSPTSSTPTGTYHPDYLERLQTVVPSAEAYETIERAWQLYQRERREARKVALNAKYQSMVRACDELEQITNPANGGPESAEGKGGLYHRLVYDESVAQARQAQKKGEQPKGRKTSEQKWLDSRAQGLVPRESWIPVESRGKGWDYDWQRPSK</sequence>
<dbReference type="InterPro" id="IPR042831">
    <property type="entry name" value="Ribosomal_mL40_fung"/>
</dbReference>
<dbReference type="PANTHER" id="PTHR39150">
    <property type="entry name" value="54S RIBOSOMAL PROTEIN L28, MITOCHONDRIAL"/>
    <property type="match status" value="1"/>
</dbReference>
<gene>
    <name evidence="2" type="ORF">L203_106276</name>
</gene>
<dbReference type="GO" id="GO:0032543">
    <property type="term" value="P:mitochondrial translation"/>
    <property type="evidence" value="ECO:0007669"/>
    <property type="project" value="InterPro"/>
</dbReference>
<feature type="compositionally biased region" description="Basic and acidic residues" evidence="1">
    <location>
        <begin position="154"/>
        <end position="171"/>
    </location>
</feature>
<dbReference type="VEuPathDB" id="FungiDB:L203_02721"/>
<proteinExistence type="predicted"/>
<dbReference type="KEGG" id="cdep:91090484"/>
<dbReference type="OrthoDB" id="2098203at2759"/>
<accession>A0A1E3IJL4</accession>
<reference evidence="2" key="1">
    <citation type="submission" date="2016-06" db="EMBL/GenBank/DDBJ databases">
        <authorList>
            <person name="Cuomo C."/>
            <person name="Litvintseva A."/>
            <person name="Heitman J."/>
            <person name="Chen Y."/>
            <person name="Sun S."/>
            <person name="Springer D."/>
            <person name="Dromer F."/>
            <person name="Young S."/>
            <person name="Zeng Q."/>
            <person name="Chapman S."/>
            <person name="Gujja S."/>
            <person name="Saif S."/>
            <person name="Birren B."/>
        </authorList>
    </citation>
    <scope>NUCLEOTIDE SEQUENCE</scope>
    <source>
        <strain evidence="2">CBS 7841</strain>
    </source>
</reference>
<reference evidence="2" key="2">
    <citation type="journal article" date="2022" name="Elife">
        <title>Obligate sexual reproduction of a homothallic fungus closely related to the Cryptococcus pathogenic species complex.</title>
        <authorList>
            <person name="Passer A.R."/>
            <person name="Clancey S.A."/>
            <person name="Shea T."/>
            <person name="David-Palma M."/>
            <person name="Averette A.F."/>
            <person name="Boekhout T."/>
            <person name="Porcel B.M."/>
            <person name="Nowrousian M."/>
            <person name="Cuomo C.A."/>
            <person name="Sun S."/>
            <person name="Heitman J."/>
            <person name="Coelho M.A."/>
        </authorList>
    </citation>
    <scope>NUCLEOTIDE SEQUENCE</scope>
    <source>
        <strain evidence="2">CBS 7841</strain>
    </source>
</reference>
<feature type="region of interest" description="Disordered" evidence="1">
    <location>
        <begin position="148"/>
        <end position="174"/>
    </location>
</feature>
<dbReference type="AlphaFoldDB" id="A0A1E3IJL4"/>
<reference evidence="2" key="3">
    <citation type="submission" date="2024-01" db="EMBL/GenBank/DDBJ databases">
        <authorList>
            <person name="Coelho M.A."/>
            <person name="David-Palma M."/>
            <person name="Shea T."/>
            <person name="Sun S."/>
            <person name="Cuomo C.A."/>
            <person name="Heitman J."/>
        </authorList>
    </citation>
    <scope>NUCLEOTIDE SEQUENCE</scope>
    <source>
        <strain evidence="2">CBS 7841</strain>
    </source>
</reference>
<organism evidence="2 3">
    <name type="scientific">Cryptococcus depauperatus CBS 7841</name>
    <dbReference type="NCBI Taxonomy" id="1295531"/>
    <lineage>
        <taxon>Eukaryota</taxon>
        <taxon>Fungi</taxon>
        <taxon>Dikarya</taxon>
        <taxon>Basidiomycota</taxon>
        <taxon>Agaricomycotina</taxon>
        <taxon>Tremellomycetes</taxon>
        <taxon>Tremellales</taxon>
        <taxon>Cryptococcaceae</taxon>
        <taxon>Cryptococcus</taxon>
    </lineage>
</organism>
<protein>
    <submittedName>
        <fullName evidence="2">Uncharacterized protein</fullName>
    </submittedName>
</protein>
<dbReference type="PANTHER" id="PTHR39150:SF1">
    <property type="entry name" value="LARGE RIBOSOMAL SUBUNIT PROTEIN ML40"/>
    <property type="match status" value="1"/>
</dbReference>
<evidence type="ECO:0000313" key="3">
    <source>
        <dbReference type="Proteomes" id="UP000094043"/>
    </source>
</evidence>
<keyword evidence="3" id="KW-1185">Reference proteome</keyword>
<evidence type="ECO:0000256" key="1">
    <source>
        <dbReference type="SAM" id="MobiDB-lite"/>
    </source>
</evidence>
<dbReference type="EMBL" id="CP143791">
    <property type="protein sequence ID" value="WVN91029.1"/>
    <property type="molecule type" value="Genomic_DNA"/>
</dbReference>
<dbReference type="GO" id="GO:0005739">
    <property type="term" value="C:mitochondrion"/>
    <property type="evidence" value="ECO:0007669"/>
    <property type="project" value="GOC"/>
</dbReference>
<name>A0A1E3IJL4_9TREE</name>
<dbReference type="GO" id="GO:0003735">
    <property type="term" value="F:structural constituent of ribosome"/>
    <property type="evidence" value="ECO:0007669"/>
    <property type="project" value="InterPro"/>
</dbReference>
<dbReference type="GeneID" id="91090484"/>
<dbReference type="Proteomes" id="UP000094043">
    <property type="component" value="Chromosome 8"/>
</dbReference>
<dbReference type="RefSeq" id="XP_066071729.1">
    <property type="nucleotide sequence ID" value="XM_066215632.1"/>
</dbReference>